<sequence>MRRKLGSYRIVFFFFGAFLMGPLKVLAQDPQLSQFYSAPLLISPAFAGINNTSKINFNHRNQWPNLSSSYQFSSLTADINFSHINSGVGLVMTTDKQFSNLQTTSIGLQYAYHINLAEESSISVGIQSSYVNRGLDYSNLIFGDQFNTNNGSINQNSDDPILKNWEKNGASTNYTDFSTGAMLNLRNSWVGLSVHHLNTPNQSLSSRTSTIISPVAMKFSIQLGTKIMLEDSYFEQNSYRARNTEKSISPVLNYKHQGTFDQLDLGAYLTLSPIVLGAWYRGVPIKKSSDGIMNSRESIVALVGYRQDNFSVGYSYDLTISNLGLPSGGAHEISIAYLFDWDISLKKPYLKIKRTLACPKF</sequence>
<dbReference type="Proteomes" id="UP000245468">
    <property type="component" value="Chromosome"/>
</dbReference>
<organism evidence="1 2">
    <name type="scientific">Aquirufa nivalisilvae</name>
    <dbReference type="NCBI Taxonomy" id="2516557"/>
    <lineage>
        <taxon>Bacteria</taxon>
        <taxon>Pseudomonadati</taxon>
        <taxon>Bacteroidota</taxon>
        <taxon>Cytophagia</taxon>
        <taxon>Cytophagales</taxon>
        <taxon>Flectobacillaceae</taxon>
        <taxon>Aquirufa</taxon>
    </lineage>
</organism>
<keyword evidence="2" id="KW-1185">Reference proteome</keyword>
<evidence type="ECO:0000313" key="2">
    <source>
        <dbReference type="Proteomes" id="UP000245468"/>
    </source>
</evidence>
<dbReference type="OrthoDB" id="1186563at2"/>
<dbReference type="RefSeq" id="WP_109323918.1">
    <property type="nucleotide sequence ID" value="NZ_CP029346.1"/>
</dbReference>
<dbReference type="EMBL" id="CP029346">
    <property type="protein sequence ID" value="AWL10005.1"/>
    <property type="molecule type" value="Genomic_DNA"/>
</dbReference>
<dbReference type="NCBIfam" id="TIGR03519">
    <property type="entry name" value="T9SS_PorP_fam"/>
    <property type="match status" value="1"/>
</dbReference>
<protein>
    <recommendedName>
        <fullName evidence="3">Type IX secretion system membrane protein PorP/SprF</fullName>
    </recommendedName>
</protein>
<evidence type="ECO:0008006" key="3">
    <source>
        <dbReference type="Google" id="ProtNLM"/>
    </source>
</evidence>
<dbReference type="Pfam" id="PF11751">
    <property type="entry name" value="PorP_SprF"/>
    <property type="match status" value="1"/>
</dbReference>
<accession>A0A2S2DX96</accession>
<name>A0A2S2DX96_9BACT</name>
<reference evidence="2" key="1">
    <citation type="submission" date="2018-05" db="EMBL/GenBank/DDBJ databases">
        <title>Pseudarcicella sp. HME7025 Genome sequencing and assembly.</title>
        <authorList>
            <person name="Kim H."/>
            <person name="Kang H."/>
            <person name="Joh K."/>
        </authorList>
    </citation>
    <scope>NUCLEOTIDE SEQUENCE [LARGE SCALE GENOMIC DNA]</scope>
    <source>
        <strain evidence="2">HME7025</strain>
    </source>
</reference>
<dbReference type="InterPro" id="IPR019861">
    <property type="entry name" value="PorP/SprF_Bacteroidetes"/>
</dbReference>
<proteinExistence type="predicted"/>
<dbReference type="AlphaFoldDB" id="A0A2S2DX96"/>
<dbReference type="KEGG" id="psez:HME7025_02157"/>
<gene>
    <name evidence="1" type="ORF">HME7025_02157</name>
</gene>
<evidence type="ECO:0000313" key="1">
    <source>
        <dbReference type="EMBL" id="AWL10005.1"/>
    </source>
</evidence>